<reference evidence="3 4" key="1">
    <citation type="journal article" date="2022" name="G3 (Bethesda)">
        <title>Whole-genome sequence and methylome profiling of the almond [Prunus dulcis (Mill.) D.A. Webb] cultivar 'Nonpareil'.</title>
        <authorList>
            <person name="D'Amico-Willman K.M."/>
            <person name="Ouma W.Z."/>
            <person name="Meulia T."/>
            <person name="Sideli G.M."/>
            <person name="Gradziel T.M."/>
            <person name="Fresnedo-Ramirez J."/>
        </authorList>
    </citation>
    <scope>NUCLEOTIDE SEQUENCE [LARGE SCALE GENOMIC DNA]</scope>
    <source>
        <strain evidence="3">Clone GOH B32 T37-40</strain>
    </source>
</reference>
<evidence type="ECO:0000259" key="2">
    <source>
        <dbReference type="Pfam" id="PF09331"/>
    </source>
</evidence>
<dbReference type="PANTHER" id="PTHR48449">
    <property type="entry name" value="DUF1985 DOMAIN-CONTAINING PROTEIN"/>
    <property type="match status" value="1"/>
</dbReference>
<feature type="region of interest" description="Disordered" evidence="1">
    <location>
        <begin position="170"/>
        <end position="204"/>
    </location>
</feature>
<comment type="caution">
    <text evidence="3">The sequence shown here is derived from an EMBL/GenBank/DDBJ whole genome shotgun (WGS) entry which is preliminary data.</text>
</comment>
<dbReference type="EMBL" id="JAJFAZ020000001">
    <property type="protein sequence ID" value="KAI5351249.1"/>
    <property type="molecule type" value="Genomic_DNA"/>
</dbReference>
<proteinExistence type="predicted"/>
<evidence type="ECO:0000256" key="1">
    <source>
        <dbReference type="SAM" id="MobiDB-lite"/>
    </source>
</evidence>
<name>A0AAD4ZNE6_PRUDU</name>
<sequence length="204" mass="23102">MKIFRESCFGHLLGLHKIAFSGQIVHALALLGFGVKDMLGLSYAIGSNVAQFSVKNFCLMSGLKCGTEPDITSRGDAHNRFMKAHFTNRSHITCHGIENAFLKSEGGSEDSFKLGLLYFVEFVIMGKPQNVKINRDYLHLVHKMDEFNNYPWGSIWFEFLQDSLLFAPEKKESDEENDGKGKGQKKGKKGSAEFSEKREEKRER</sequence>
<feature type="compositionally biased region" description="Basic and acidic residues" evidence="1">
    <location>
        <begin position="190"/>
        <end position="204"/>
    </location>
</feature>
<evidence type="ECO:0000313" key="3">
    <source>
        <dbReference type="EMBL" id="KAI5351249.1"/>
    </source>
</evidence>
<gene>
    <name evidence="3" type="ORF">L3X38_004140</name>
</gene>
<protein>
    <recommendedName>
        <fullName evidence="2">DUF1985 domain-containing protein</fullName>
    </recommendedName>
</protein>
<feature type="domain" description="DUF1985" evidence="2">
    <location>
        <begin position="45"/>
        <end position="160"/>
    </location>
</feature>
<dbReference type="InterPro" id="IPR015410">
    <property type="entry name" value="DUF1985"/>
</dbReference>
<feature type="compositionally biased region" description="Basic and acidic residues" evidence="1">
    <location>
        <begin position="170"/>
        <end position="181"/>
    </location>
</feature>
<accession>A0AAD4ZNE6</accession>
<dbReference type="Proteomes" id="UP001054821">
    <property type="component" value="Chromosome 1"/>
</dbReference>
<keyword evidence="4" id="KW-1185">Reference proteome</keyword>
<dbReference type="PANTHER" id="PTHR48449:SF1">
    <property type="entry name" value="DUF1985 DOMAIN-CONTAINING PROTEIN"/>
    <property type="match status" value="1"/>
</dbReference>
<evidence type="ECO:0000313" key="4">
    <source>
        <dbReference type="Proteomes" id="UP001054821"/>
    </source>
</evidence>
<dbReference type="Pfam" id="PF09331">
    <property type="entry name" value="DUF1985"/>
    <property type="match status" value="1"/>
</dbReference>
<organism evidence="3 4">
    <name type="scientific">Prunus dulcis</name>
    <name type="common">Almond</name>
    <name type="synonym">Amygdalus dulcis</name>
    <dbReference type="NCBI Taxonomy" id="3755"/>
    <lineage>
        <taxon>Eukaryota</taxon>
        <taxon>Viridiplantae</taxon>
        <taxon>Streptophyta</taxon>
        <taxon>Embryophyta</taxon>
        <taxon>Tracheophyta</taxon>
        <taxon>Spermatophyta</taxon>
        <taxon>Magnoliopsida</taxon>
        <taxon>eudicotyledons</taxon>
        <taxon>Gunneridae</taxon>
        <taxon>Pentapetalae</taxon>
        <taxon>rosids</taxon>
        <taxon>fabids</taxon>
        <taxon>Rosales</taxon>
        <taxon>Rosaceae</taxon>
        <taxon>Amygdaloideae</taxon>
        <taxon>Amygdaleae</taxon>
        <taxon>Prunus</taxon>
    </lineage>
</organism>
<dbReference type="AlphaFoldDB" id="A0AAD4ZNE6"/>